<evidence type="ECO:0000256" key="3">
    <source>
        <dbReference type="ARBA" id="ARBA00022692"/>
    </source>
</evidence>
<dbReference type="Pfam" id="PF04117">
    <property type="entry name" value="Mpv17_PMP22"/>
    <property type="match status" value="1"/>
</dbReference>
<accession>A0AAD8YJL7</accession>
<feature type="transmembrane region" description="Helical" evidence="6">
    <location>
        <begin position="209"/>
        <end position="227"/>
    </location>
</feature>
<keyword evidence="4 6" id="KW-1133">Transmembrane helix</keyword>
<feature type="transmembrane region" description="Helical" evidence="6">
    <location>
        <begin position="178"/>
        <end position="197"/>
    </location>
</feature>
<dbReference type="GO" id="GO:0016020">
    <property type="term" value="C:membrane"/>
    <property type="evidence" value="ECO:0007669"/>
    <property type="project" value="UniProtKB-SubCell"/>
</dbReference>
<feature type="signal peptide" evidence="8">
    <location>
        <begin position="1"/>
        <end position="19"/>
    </location>
</feature>
<dbReference type="EMBL" id="JATAAI010000002">
    <property type="protein sequence ID" value="KAK1747563.1"/>
    <property type="molecule type" value="Genomic_DNA"/>
</dbReference>
<evidence type="ECO:0000256" key="6">
    <source>
        <dbReference type="RuleBase" id="RU363053"/>
    </source>
</evidence>
<evidence type="ECO:0000256" key="2">
    <source>
        <dbReference type="ARBA" id="ARBA00006824"/>
    </source>
</evidence>
<feature type="transmembrane region" description="Helical" evidence="6">
    <location>
        <begin position="99"/>
        <end position="118"/>
    </location>
</feature>
<proteinExistence type="inferred from homology"/>
<comment type="caution">
    <text evidence="9">The sequence shown here is derived from an EMBL/GenBank/DDBJ whole genome shotgun (WGS) entry which is preliminary data.</text>
</comment>
<organism evidence="9 10">
    <name type="scientific">Skeletonema marinoi</name>
    <dbReference type="NCBI Taxonomy" id="267567"/>
    <lineage>
        <taxon>Eukaryota</taxon>
        <taxon>Sar</taxon>
        <taxon>Stramenopiles</taxon>
        <taxon>Ochrophyta</taxon>
        <taxon>Bacillariophyta</taxon>
        <taxon>Coscinodiscophyceae</taxon>
        <taxon>Thalassiosirophycidae</taxon>
        <taxon>Thalassiosirales</taxon>
        <taxon>Skeletonemataceae</taxon>
        <taxon>Skeletonema</taxon>
        <taxon>Skeletonema marinoi-dohrnii complex</taxon>
    </lineage>
</organism>
<evidence type="ECO:0000256" key="8">
    <source>
        <dbReference type="SAM" id="SignalP"/>
    </source>
</evidence>
<dbReference type="Proteomes" id="UP001224775">
    <property type="component" value="Unassembled WGS sequence"/>
</dbReference>
<dbReference type="InterPro" id="IPR007248">
    <property type="entry name" value="Mpv17_PMP22"/>
</dbReference>
<evidence type="ECO:0000313" key="9">
    <source>
        <dbReference type="EMBL" id="KAK1747563.1"/>
    </source>
</evidence>
<feature type="transmembrane region" description="Helical" evidence="6">
    <location>
        <begin position="138"/>
        <end position="157"/>
    </location>
</feature>
<keyword evidence="10" id="KW-1185">Reference proteome</keyword>
<name>A0AAD8YJL7_9STRA</name>
<feature type="compositionally biased region" description="Low complexity" evidence="7">
    <location>
        <begin position="70"/>
        <end position="85"/>
    </location>
</feature>
<keyword evidence="5 6" id="KW-0472">Membrane</keyword>
<evidence type="ECO:0000256" key="4">
    <source>
        <dbReference type="ARBA" id="ARBA00022989"/>
    </source>
</evidence>
<reference evidence="9" key="1">
    <citation type="submission" date="2023-06" db="EMBL/GenBank/DDBJ databases">
        <title>Survivors Of The Sea: Transcriptome response of Skeletonema marinoi to long-term dormancy.</title>
        <authorList>
            <person name="Pinder M.I.M."/>
            <person name="Kourtchenko O."/>
            <person name="Robertson E.K."/>
            <person name="Larsson T."/>
            <person name="Maumus F."/>
            <person name="Osuna-Cruz C.M."/>
            <person name="Vancaester E."/>
            <person name="Stenow R."/>
            <person name="Vandepoele K."/>
            <person name="Ploug H."/>
            <person name="Bruchert V."/>
            <person name="Godhe A."/>
            <person name="Topel M."/>
        </authorList>
    </citation>
    <scope>NUCLEOTIDE SEQUENCE</scope>
    <source>
        <strain evidence="9">R05AC</strain>
    </source>
</reference>
<evidence type="ECO:0000256" key="5">
    <source>
        <dbReference type="ARBA" id="ARBA00023136"/>
    </source>
</evidence>
<keyword evidence="8" id="KW-0732">Signal</keyword>
<comment type="similarity">
    <text evidence="2 6">Belongs to the peroxisomal membrane protein PXMP2/4 family.</text>
</comment>
<feature type="chain" id="PRO_5042131377" evidence="8">
    <location>
        <begin position="20"/>
        <end position="315"/>
    </location>
</feature>
<evidence type="ECO:0000256" key="7">
    <source>
        <dbReference type="SAM" id="MobiDB-lite"/>
    </source>
</evidence>
<evidence type="ECO:0000256" key="1">
    <source>
        <dbReference type="ARBA" id="ARBA00004141"/>
    </source>
</evidence>
<gene>
    <name evidence="9" type="ORF">QTG54_001526</name>
</gene>
<protein>
    <submittedName>
        <fullName evidence="9">Mpv17/PMP22 family protein</fullName>
    </submittedName>
</protein>
<dbReference type="GO" id="GO:0005737">
    <property type="term" value="C:cytoplasm"/>
    <property type="evidence" value="ECO:0007669"/>
    <property type="project" value="TreeGrafter"/>
</dbReference>
<feature type="region of interest" description="Disordered" evidence="7">
    <location>
        <begin position="69"/>
        <end position="90"/>
    </location>
</feature>
<evidence type="ECO:0000313" key="10">
    <source>
        <dbReference type="Proteomes" id="UP001224775"/>
    </source>
</evidence>
<dbReference type="AlphaFoldDB" id="A0AAD8YJL7"/>
<dbReference type="PANTHER" id="PTHR11266">
    <property type="entry name" value="PEROXISOMAL MEMBRANE PROTEIN 2, PXMP2 MPV17"/>
    <property type="match status" value="1"/>
</dbReference>
<comment type="subcellular location">
    <subcellularLocation>
        <location evidence="1">Membrane</location>
        <topology evidence="1">Multi-pass membrane protein</topology>
    </subcellularLocation>
</comment>
<sequence length="315" mass="35170">MSRASYLHWLIFTTCVVKGLSLPCRASNSRYNDGTFSRVDPSAPFTTTWQSDSDAEKTRSLTSNTSLNLQASSQSSYAPSQSQQSRGWRSKLTMSRHRTVPVLLTVLITLIPLFRRAICKSIVAGTSSLRFNPLILQHMATGGALAFVGDIIAQSLLSEDEERSIPPKDWDFIRTNAFVIFGALYTGGAQHFIFNFLHSAFDQPLARLAMAQFFFIPFCYYPTFLFMNPALRAGWEHGFGSEDAKVRQVELFSDIASKIPTTILRNWCFWLPVQFVQFNFIPAELNVTFAAAFGVIWNAILSMSTAAQAVTAKEA</sequence>
<keyword evidence="3 6" id="KW-0812">Transmembrane</keyword>